<organism evidence="9 10">
    <name type="scientific">Pedobacter heparinus (strain ATCC 13125 / DSM 2366 / CIP 104194 / JCM 7457 / NBRC 12017 / NCIMB 9290 / NRRL B-14731 / HIM 762-3)</name>
    <dbReference type="NCBI Taxonomy" id="485917"/>
    <lineage>
        <taxon>Bacteria</taxon>
        <taxon>Pseudomonadati</taxon>
        <taxon>Bacteroidota</taxon>
        <taxon>Sphingobacteriia</taxon>
        <taxon>Sphingobacteriales</taxon>
        <taxon>Sphingobacteriaceae</taxon>
        <taxon>Pedobacter</taxon>
    </lineage>
</organism>
<accession>C6XW87</accession>
<keyword evidence="2" id="KW-1003">Cell membrane</keyword>
<dbReference type="OrthoDB" id="972983at2"/>
<dbReference type="Pfam" id="PF02706">
    <property type="entry name" value="Wzz"/>
    <property type="match status" value="1"/>
</dbReference>
<sequence length="715" mass="80540">MDIKRFSKILKKFSWILILLPVIAGTLTYFLSKNLPKKYKSEAQIATGLVDQSKQISTQVQSDFFKISQQFSNIIEKMKMRKMMGILSYHLIIHDLENPSTAFRKNSSKIDSLSQSDKSELINIYKKKLSEKATITVLDNRNKFKLFDLLQSMGYDEASINEDLTIYRAENSDFINVQFTSEDPLLSAFVVNTLSTEFINNYSVEVYNNQNNSILLLDSLLKKKEQDMNAKNSALKDFKMKNGVLNVNEQGATLYAQISQYEEKKAQAIRDIQANLGALSAINKKLSGKDEPFLGGSAIEDNNNILNLKSQIKTANDRYIDGGFKVADKKKVDSLQNLLSIQSSKVSDKNVTDPLVPRQGLVQQKINLEVSTDQIKNTIKSIDRELATLKAKYSTMVPFDAGIQNYERDADIATKDYMAALDRTNQSRTEQNTGLKLQIAQIGLPGTPEKSKAILFIAMSAAASFMLCFVILLILFLLDRSVYTTAQLAKQTGGPVLGLLNLITESDKEPKTIWKDKGDNLNYNVYKDLLRSVRFEIDKAFGDSESKILGITSLNIGEGKSFLASSLTYAFAMTGKKVLLISSEEDSVDKDGSQKLIPSEFVGTFIVKKEVQTEDLITVFNMKSSNSSLLETQSSANIKNGFDLLRKEFDYIIIDINNLKDVNNTKEWLYFTDRSIAVFEYGKSIGDGDAEYINYIRNHPGFMGWILNKFKYKKK</sequence>
<keyword evidence="6" id="KW-0175">Coiled coil</keyword>
<dbReference type="AlphaFoldDB" id="C6XW87"/>
<evidence type="ECO:0000259" key="8">
    <source>
        <dbReference type="Pfam" id="PF02706"/>
    </source>
</evidence>
<dbReference type="KEGG" id="phe:Phep_1958"/>
<dbReference type="Gene3D" id="3.40.50.300">
    <property type="entry name" value="P-loop containing nucleotide triphosphate hydrolases"/>
    <property type="match status" value="1"/>
</dbReference>
<keyword evidence="5 7" id="KW-0472">Membrane</keyword>
<dbReference type="InterPro" id="IPR027417">
    <property type="entry name" value="P-loop_NTPase"/>
</dbReference>
<gene>
    <name evidence="9" type="ordered locus">Phep_1958</name>
</gene>
<dbReference type="SUPFAM" id="SSF52540">
    <property type="entry name" value="P-loop containing nucleoside triphosphate hydrolases"/>
    <property type="match status" value="1"/>
</dbReference>
<dbReference type="STRING" id="485917.Phep_1958"/>
<feature type="transmembrane region" description="Helical" evidence="7">
    <location>
        <begin position="12"/>
        <end position="31"/>
    </location>
</feature>
<name>C6XW87_PEDHD</name>
<comment type="subcellular location">
    <subcellularLocation>
        <location evidence="1">Cell membrane</location>
        <topology evidence="1">Multi-pass membrane protein</topology>
    </subcellularLocation>
</comment>
<keyword evidence="3 7" id="KW-0812">Transmembrane</keyword>
<dbReference type="HOGENOM" id="CLU_386762_0_0_10"/>
<dbReference type="Proteomes" id="UP000000852">
    <property type="component" value="Chromosome"/>
</dbReference>
<evidence type="ECO:0000256" key="7">
    <source>
        <dbReference type="SAM" id="Phobius"/>
    </source>
</evidence>
<evidence type="ECO:0000256" key="6">
    <source>
        <dbReference type="SAM" id="Coils"/>
    </source>
</evidence>
<dbReference type="RefSeq" id="WP_015807780.1">
    <property type="nucleotide sequence ID" value="NC_013061.1"/>
</dbReference>
<dbReference type="GO" id="GO:0005886">
    <property type="term" value="C:plasma membrane"/>
    <property type="evidence" value="ECO:0007669"/>
    <property type="project" value="UniProtKB-SubCell"/>
</dbReference>
<dbReference type="InterPro" id="IPR003856">
    <property type="entry name" value="LPS_length_determ_N"/>
</dbReference>
<dbReference type="InterPro" id="IPR050445">
    <property type="entry name" value="Bact_polysacc_biosynth/exp"/>
</dbReference>
<dbReference type="EMBL" id="CP001681">
    <property type="protein sequence ID" value="ACU04166.1"/>
    <property type="molecule type" value="Genomic_DNA"/>
</dbReference>
<feature type="transmembrane region" description="Helical" evidence="7">
    <location>
        <begin position="453"/>
        <end position="478"/>
    </location>
</feature>
<evidence type="ECO:0000313" key="9">
    <source>
        <dbReference type="EMBL" id="ACU04166.1"/>
    </source>
</evidence>
<evidence type="ECO:0000256" key="3">
    <source>
        <dbReference type="ARBA" id="ARBA00022692"/>
    </source>
</evidence>
<reference evidence="9 10" key="1">
    <citation type="journal article" date="2009" name="Stand. Genomic Sci.">
        <title>Complete genome sequence of Pedobacter heparinus type strain (HIM 762-3).</title>
        <authorList>
            <person name="Han C."/>
            <person name="Spring S."/>
            <person name="Lapidus A."/>
            <person name="Del Rio T.G."/>
            <person name="Tice H."/>
            <person name="Copeland A."/>
            <person name="Cheng J.F."/>
            <person name="Lucas S."/>
            <person name="Chen F."/>
            <person name="Nolan M."/>
            <person name="Bruce D."/>
            <person name="Goodwin L."/>
            <person name="Pitluck S."/>
            <person name="Ivanova N."/>
            <person name="Mavromatis K."/>
            <person name="Mikhailova N."/>
            <person name="Pati A."/>
            <person name="Chen A."/>
            <person name="Palaniappan K."/>
            <person name="Land M."/>
            <person name="Hauser L."/>
            <person name="Chang Y.J."/>
            <person name="Jeffries C.C."/>
            <person name="Saunders E."/>
            <person name="Chertkov O."/>
            <person name="Brettin T."/>
            <person name="Goker M."/>
            <person name="Rohde M."/>
            <person name="Bristow J."/>
            <person name="Eisen J.A."/>
            <person name="Markowitz V."/>
            <person name="Hugenholtz P."/>
            <person name="Kyrpides N.C."/>
            <person name="Klenk H.P."/>
            <person name="Detter J.C."/>
        </authorList>
    </citation>
    <scope>NUCLEOTIDE SEQUENCE [LARGE SCALE GENOMIC DNA]</scope>
    <source>
        <strain evidence="10">ATCC 13125 / DSM 2366 / CIP 104194 / JCM 7457 / NBRC 12017 / NCIMB 9290 / NRRL B-14731 / HIM 762-3</strain>
    </source>
</reference>
<feature type="domain" description="Polysaccharide chain length determinant N-terminal" evidence="8">
    <location>
        <begin position="1"/>
        <end position="87"/>
    </location>
</feature>
<dbReference type="PANTHER" id="PTHR32309">
    <property type="entry name" value="TYROSINE-PROTEIN KINASE"/>
    <property type="match status" value="1"/>
</dbReference>
<feature type="coiled-coil region" evidence="6">
    <location>
        <begin position="372"/>
        <end position="423"/>
    </location>
</feature>
<keyword evidence="4 7" id="KW-1133">Transmembrane helix</keyword>
<proteinExistence type="predicted"/>
<dbReference type="GO" id="GO:0004713">
    <property type="term" value="F:protein tyrosine kinase activity"/>
    <property type="evidence" value="ECO:0007669"/>
    <property type="project" value="TreeGrafter"/>
</dbReference>
<evidence type="ECO:0000256" key="4">
    <source>
        <dbReference type="ARBA" id="ARBA00022989"/>
    </source>
</evidence>
<evidence type="ECO:0000256" key="2">
    <source>
        <dbReference type="ARBA" id="ARBA00022475"/>
    </source>
</evidence>
<dbReference type="eggNOG" id="COG0489">
    <property type="taxonomic scope" value="Bacteria"/>
</dbReference>
<evidence type="ECO:0000256" key="1">
    <source>
        <dbReference type="ARBA" id="ARBA00004651"/>
    </source>
</evidence>
<evidence type="ECO:0000256" key="5">
    <source>
        <dbReference type="ARBA" id="ARBA00023136"/>
    </source>
</evidence>
<keyword evidence="10" id="KW-1185">Reference proteome</keyword>
<dbReference type="eggNOG" id="COG3206">
    <property type="taxonomic scope" value="Bacteria"/>
</dbReference>
<evidence type="ECO:0000313" key="10">
    <source>
        <dbReference type="Proteomes" id="UP000000852"/>
    </source>
</evidence>
<dbReference type="PANTHER" id="PTHR32309:SF13">
    <property type="entry name" value="FERRIC ENTEROBACTIN TRANSPORT PROTEIN FEPE"/>
    <property type="match status" value="1"/>
</dbReference>
<protein>
    <submittedName>
        <fullName evidence="9">Lipopolysaccharide biosynthesis protein</fullName>
    </submittedName>
</protein>